<dbReference type="Proteomes" id="UP001162164">
    <property type="component" value="Unassembled WGS sequence"/>
</dbReference>
<comment type="caution">
    <text evidence="1">The sequence shown here is derived from an EMBL/GenBank/DDBJ whole genome shotgun (WGS) entry which is preliminary data.</text>
</comment>
<dbReference type="EMBL" id="JAPWTJ010001283">
    <property type="protein sequence ID" value="KAJ8972907.1"/>
    <property type="molecule type" value="Genomic_DNA"/>
</dbReference>
<organism evidence="1 2">
    <name type="scientific">Molorchus minor</name>
    <dbReference type="NCBI Taxonomy" id="1323400"/>
    <lineage>
        <taxon>Eukaryota</taxon>
        <taxon>Metazoa</taxon>
        <taxon>Ecdysozoa</taxon>
        <taxon>Arthropoda</taxon>
        <taxon>Hexapoda</taxon>
        <taxon>Insecta</taxon>
        <taxon>Pterygota</taxon>
        <taxon>Neoptera</taxon>
        <taxon>Endopterygota</taxon>
        <taxon>Coleoptera</taxon>
        <taxon>Polyphaga</taxon>
        <taxon>Cucujiformia</taxon>
        <taxon>Chrysomeloidea</taxon>
        <taxon>Cerambycidae</taxon>
        <taxon>Lamiinae</taxon>
        <taxon>Monochamini</taxon>
        <taxon>Molorchus</taxon>
    </lineage>
</organism>
<evidence type="ECO:0008006" key="3">
    <source>
        <dbReference type="Google" id="ProtNLM"/>
    </source>
</evidence>
<gene>
    <name evidence="1" type="ORF">NQ317_001578</name>
</gene>
<evidence type="ECO:0000313" key="2">
    <source>
        <dbReference type="Proteomes" id="UP001162164"/>
    </source>
</evidence>
<protein>
    <recommendedName>
        <fullName evidence="3">RNase H type-1 domain-containing protein</fullName>
    </recommendedName>
</protein>
<proteinExistence type="predicted"/>
<accession>A0ABQ9J5V5</accession>
<sequence>MSVLLIAPKKQPLPYGRVGDFLGILSLLPTTSPSKTLRIQISNTKVWDNEKSIIYGWLQNWRHTLFILTCGLKNLKKAPERRTIQICSDSQAVFLAIESSKVKSRLVLECKKTLNDLASIRQNGAEDWLEKGSDVPHWARTHTSGTLLNRRIAWSMKELLTKEFENSWL</sequence>
<keyword evidence="2" id="KW-1185">Reference proteome</keyword>
<evidence type="ECO:0000313" key="1">
    <source>
        <dbReference type="EMBL" id="KAJ8972907.1"/>
    </source>
</evidence>
<reference evidence="1" key="1">
    <citation type="journal article" date="2023" name="Insect Mol. Biol.">
        <title>Genome sequencing provides insights into the evolution of gene families encoding plant cell wall-degrading enzymes in longhorned beetles.</title>
        <authorList>
            <person name="Shin N.R."/>
            <person name="Okamura Y."/>
            <person name="Kirsch R."/>
            <person name="Pauchet Y."/>
        </authorList>
    </citation>
    <scope>NUCLEOTIDE SEQUENCE</scope>
    <source>
        <strain evidence="1">MMC_N1</strain>
    </source>
</reference>
<name>A0ABQ9J5V5_9CUCU</name>